<proteinExistence type="predicted"/>
<keyword evidence="1" id="KW-1133">Transmembrane helix</keyword>
<evidence type="ECO:0000256" key="1">
    <source>
        <dbReference type="SAM" id="Phobius"/>
    </source>
</evidence>
<dbReference type="GeneID" id="85313949"/>
<protein>
    <submittedName>
        <fullName evidence="2">Uncharacterized protein</fullName>
    </submittedName>
</protein>
<keyword evidence="3" id="KW-1185">Reference proteome</keyword>
<reference evidence="2" key="1">
    <citation type="submission" date="2023-06" db="EMBL/GenBank/DDBJ databases">
        <title>Genome-scale phylogeny and comparative genomics of the fungal order Sordariales.</title>
        <authorList>
            <consortium name="Lawrence Berkeley National Laboratory"/>
            <person name="Hensen N."/>
            <person name="Bonometti L."/>
            <person name="Westerberg I."/>
            <person name="Brannstrom I.O."/>
            <person name="Guillou S."/>
            <person name="Cros-Aarteil S."/>
            <person name="Calhoun S."/>
            <person name="Haridas S."/>
            <person name="Kuo A."/>
            <person name="Mondo S."/>
            <person name="Pangilinan J."/>
            <person name="Riley R."/>
            <person name="Labutti K."/>
            <person name="Andreopoulos B."/>
            <person name="Lipzen A."/>
            <person name="Chen C."/>
            <person name="Yanf M."/>
            <person name="Daum C."/>
            <person name="Ng V."/>
            <person name="Clum A."/>
            <person name="Steindorff A."/>
            <person name="Ohm R."/>
            <person name="Martin F."/>
            <person name="Silar P."/>
            <person name="Natvig D."/>
            <person name="Lalanne C."/>
            <person name="Gautier V."/>
            <person name="Ament-Velasquez S.L."/>
            <person name="Kruys A."/>
            <person name="Hutchinson M.I."/>
            <person name="Powell A.J."/>
            <person name="Barry K."/>
            <person name="Miller A.N."/>
            <person name="Grigoriev I.V."/>
            <person name="Debuchy R."/>
            <person name="Gladieux P."/>
            <person name="Thoren M.H."/>
            <person name="Johannesson H."/>
        </authorList>
    </citation>
    <scope>NUCLEOTIDE SEQUENCE</scope>
    <source>
        <strain evidence="2">8032-3</strain>
    </source>
</reference>
<sequence length="154" mass="17294">MDSSRQSRPSTFRGFPRPRPRPRIFVLQEIEPQPISMLYQFLRGLGNFVFPDEMAEAGGDQSTGQRLAPYDAADMTSHHFVMRTPEFEIRGDDLPAHVVGRAFDASLGVMDAKRREINSRANGKTYLPVLIVAGVLAIWLLGGRQMAQATFMRN</sequence>
<keyword evidence="1" id="KW-0812">Transmembrane</keyword>
<dbReference type="AlphaFoldDB" id="A0AAJ0BS71"/>
<organism evidence="2 3">
    <name type="scientific">Phialemonium atrogriseum</name>
    <dbReference type="NCBI Taxonomy" id="1093897"/>
    <lineage>
        <taxon>Eukaryota</taxon>
        <taxon>Fungi</taxon>
        <taxon>Dikarya</taxon>
        <taxon>Ascomycota</taxon>
        <taxon>Pezizomycotina</taxon>
        <taxon>Sordariomycetes</taxon>
        <taxon>Sordariomycetidae</taxon>
        <taxon>Cephalothecales</taxon>
        <taxon>Cephalothecaceae</taxon>
        <taxon>Phialemonium</taxon>
    </lineage>
</organism>
<gene>
    <name evidence="2" type="ORF">QBC33DRAFT_574567</name>
</gene>
<evidence type="ECO:0000313" key="2">
    <source>
        <dbReference type="EMBL" id="KAK1762052.1"/>
    </source>
</evidence>
<name>A0AAJ0BS71_9PEZI</name>
<dbReference type="EMBL" id="MU839044">
    <property type="protein sequence ID" value="KAK1762052.1"/>
    <property type="molecule type" value="Genomic_DNA"/>
</dbReference>
<dbReference type="RefSeq" id="XP_060278265.1">
    <property type="nucleotide sequence ID" value="XM_060430762.1"/>
</dbReference>
<comment type="caution">
    <text evidence="2">The sequence shown here is derived from an EMBL/GenBank/DDBJ whole genome shotgun (WGS) entry which is preliminary data.</text>
</comment>
<evidence type="ECO:0000313" key="3">
    <source>
        <dbReference type="Proteomes" id="UP001244011"/>
    </source>
</evidence>
<feature type="transmembrane region" description="Helical" evidence="1">
    <location>
        <begin position="125"/>
        <end position="142"/>
    </location>
</feature>
<keyword evidence="1" id="KW-0472">Membrane</keyword>
<accession>A0AAJ0BS71</accession>
<dbReference type="Proteomes" id="UP001244011">
    <property type="component" value="Unassembled WGS sequence"/>
</dbReference>